<organism evidence="3">
    <name type="scientific">Melampsora larici-populina (strain 98AG31 / pathotype 3-4-7)</name>
    <name type="common">Poplar leaf rust fungus</name>
    <dbReference type="NCBI Taxonomy" id="747676"/>
    <lineage>
        <taxon>Eukaryota</taxon>
        <taxon>Fungi</taxon>
        <taxon>Dikarya</taxon>
        <taxon>Basidiomycota</taxon>
        <taxon>Pucciniomycotina</taxon>
        <taxon>Pucciniomycetes</taxon>
        <taxon>Pucciniales</taxon>
        <taxon>Melampsoraceae</taxon>
        <taxon>Melampsora</taxon>
    </lineage>
</organism>
<gene>
    <name evidence="2" type="ORF">MELLADRAFT_107988</name>
</gene>
<feature type="signal peptide" evidence="1">
    <location>
        <begin position="1"/>
        <end position="23"/>
    </location>
</feature>
<dbReference type="Proteomes" id="UP000001072">
    <property type="component" value="Unassembled WGS sequence"/>
</dbReference>
<feature type="chain" id="PRO_5003321745" evidence="1">
    <location>
        <begin position="24"/>
        <end position="135"/>
    </location>
</feature>
<dbReference type="VEuPathDB" id="FungiDB:MELLADRAFT_107988"/>
<evidence type="ECO:0000313" key="3">
    <source>
        <dbReference type="Proteomes" id="UP000001072"/>
    </source>
</evidence>
<protein>
    <submittedName>
        <fullName evidence="2">Secreted protein</fullName>
    </submittedName>
</protein>
<dbReference type="EMBL" id="GL883115">
    <property type="protein sequence ID" value="EGG05002.1"/>
    <property type="molecule type" value="Genomic_DNA"/>
</dbReference>
<reference evidence="3" key="1">
    <citation type="journal article" date="2011" name="Proc. Natl. Acad. Sci. U.S.A.">
        <title>Obligate biotrophy features unraveled by the genomic analysis of rust fungi.</title>
        <authorList>
            <person name="Duplessis S."/>
            <person name="Cuomo C.A."/>
            <person name="Lin Y.-C."/>
            <person name="Aerts A."/>
            <person name="Tisserant E."/>
            <person name="Veneault-Fourrey C."/>
            <person name="Joly D.L."/>
            <person name="Hacquard S."/>
            <person name="Amselem J."/>
            <person name="Cantarel B.L."/>
            <person name="Chiu R."/>
            <person name="Coutinho P.M."/>
            <person name="Feau N."/>
            <person name="Field M."/>
            <person name="Frey P."/>
            <person name="Gelhaye E."/>
            <person name="Goldberg J."/>
            <person name="Grabherr M.G."/>
            <person name="Kodira C.D."/>
            <person name="Kohler A."/>
            <person name="Kuees U."/>
            <person name="Lindquist E.A."/>
            <person name="Lucas S.M."/>
            <person name="Mago R."/>
            <person name="Mauceli E."/>
            <person name="Morin E."/>
            <person name="Murat C."/>
            <person name="Pangilinan J.L."/>
            <person name="Park R."/>
            <person name="Pearson M."/>
            <person name="Quesneville H."/>
            <person name="Rouhier N."/>
            <person name="Sakthikumar S."/>
            <person name="Salamov A.A."/>
            <person name="Schmutz J."/>
            <person name="Selles B."/>
            <person name="Shapiro H."/>
            <person name="Tanguay P."/>
            <person name="Tuskan G.A."/>
            <person name="Henrissat B."/>
            <person name="Van de Peer Y."/>
            <person name="Rouze P."/>
            <person name="Ellis J.G."/>
            <person name="Dodds P.N."/>
            <person name="Schein J.E."/>
            <person name="Zhong S."/>
            <person name="Hamelin R.C."/>
            <person name="Grigoriev I.V."/>
            <person name="Szabo L.J."/>
            <person name="Martin F."/>
        </authorList>
    </citation>
    <scope>NUCLEOTIDE SEQUENCE [LARGE SCALE GENOMIC DNA]</scope>
    <source>
        <strain evidence="3">98AG31 / pathotype 3-4-7</strain>
    </source>
</reference>
<evidence type="ECO:0000256" key="1">
    <source>
        <dbReference type="SAM" id="SignalP"/>
    </source>
</evidence>
<dbReference type="HOGENOM" id="CLU_1960056_0_0_1"/>
<dbReference type="KEGG" id="mlr:MELLADRAFT_107988"/>
<keyword evidence="3" id="KW-1185">Reference proteome</keyword>
<sequence length="135" mass="15296">MSPIYQFLMIYLTIFFTFLATLASTKTCEVCMYDGTVYRDPNGGIAAPNFCQAKATEMTLASQRISSTDGACHDMGWYTHFSDSHGQKTYCRFRCQRDTDCIGEKTSIRDSSGRKVPHNAFLGRRDMECNEWPGN</sequence>
<dbReference type="AlphaFoldDB" id="F4RRL4"/>
<dbReference type="GeneID" id="18923337"/>
<proteinExistence type="predicted"/>
<keyword evidence="1" id="KW-0732">Signal</keyword>
<accession>F4RRL4</accession>
<evidence type="ECO:0000313" key="2">
    <source>
        <dbReference type="EMBL" id="EGG05002.1"/>
    </source>
</evidence>
<name>F4RRL4_MELLP</name>
<dbReference type="RefSeq" id="XP_007411755.1">
    <property type="nucleotide sequence ID" value="XM_007411693.1"/>
</dbReference>
<dbReference type="InParanoid" id="F4RRL4"/>